<dbReference type="Proteomes" id="UP000018781">
    <property type="component" value="Chromosome"/>
</dbReference>
<sequence>MDDLARLEWWRFVGQLPGATADRVRRSAIKHCRCFVAVLPAALA</sequence>
<name>V9XQI6_9NOCA</name>
<dbReference type="KEGG" id="rpy:Y013_04900"/>
<evidence type="ECO:0000313" key="1">
    <source>
        <dbReference type="EMBL" id="AHD23637.1"/>
    </source>
</evidence>
<organism evidence="1 2">
    <name type="scientific">Rhodococcus pyridinivorans SB3094</name>
    <dbReference type="NCBI Taxonomy" id="1435356"/>
    <lineage>
        <taxon>Bacteria</taxon>
        <taxon>Bacillati</taxon>
        <taxon>Actinomycetota</taxon>
        <taxon>Actinomycetes</taxon>
        <taxon>Mycobacteriales</taxon>
        <taxon>Nocardiaceae</taxon>
        <taxon>Rhodococcus</taxon>
    </lineage>
</organism>
<proteinExistence type="predicted"/>
<dbReference type="AlphaFoldDB" id="V9XQI6"/>
<evidence type="ECO:0000313" key="2">
    <source>
        <dbReference type="Proteomes" id="UP000018781"/>
    </source>
</evidence>
<reference evidence="1 2" key="1">
    <citation type="journal article" date="2014" name="Genome Announc.">
        <title>Complete Genome of Rhodococcus pyridinivorans SB3094, a Methyl-Ethyl-Ketone-Degrading Bacterium Used for Bioaugmentation.</title>
        <authorList>
            <person name="Dueholm M.S."/>
            <person name="Albertsen M."/>
            <person name="D'Imperio S."/>
            <person name="Tale V.P."/>
            <person name="Lewis D."/>
            <person name="Nielsen P.H."/>
            <person name="Nielsen J.L."/>
        </authorList>
    </citation>
    <scope>NUCLEOTIDE SEQUENCE [LARGE SCALE GENOMIC DNA]</scope>
    <source>
        <strain evidence="1 2">SB3094</strain>
    </source>
</reference>
<protein>
    <submittedName>
        <fullName evidence="1">Uncharacterized protein</fullName>
    </submittedName>
</protein>
<dbReference type="HOGENOM" id="CLU_3221330_0_0_11"/>
<gene>
    <name evidence="1" type="ORF">Y013_04900</name>
</gene>
<accession>V9XQI6</accession>
<dbReference type="EMBL" id="CP006996">
    <property type="protein sequence ID" value="AHD23637.1"/>
    <property type="molecule type" value="Genomic_DNA"/>
</dbReference>